<feature type="transmembrane region" description="Helical" evidence="7">
    <location>
        <begin position="143"/>
        <end position="167"/>
    </location>
</feature>
<evidence type="ECO:0000256" key="4">
    <source>
        <dbReference type="ARBA" id="ARBA00022692"/>
    </source>
</evidence>
<dbReference type="EMBL" id="CP002032">
    <property type="protein sequence ID" value="ADH61666.1"/>
    <property type="molecule type" value="Genomic_DNA"/>
</dbReference>
<feature type="transmembrane region" description="Helical" evidence="7">
    <location>
        <begin position="261"/>
        <end position="283"/>
    </location>
</feature>
<feature type="transmembrane region" description="Helical" evidence="7">
    <location>
        <begin position="173"/>
        <end position="191"/>
    </location>
</feature>
<dbReference type="SUPFAM" id="SSF103473">
    <property type="entry name" value="MFS general substrate transporter"/>
    <property type="match status" value="1"/>
</dbReference>
<dbReference type="Gene3D" id="1.20.1250.20">
    <property type="entry name" value="MFS general substrate transporter like domains"/>
    <property type="match status" value="2"/>
</dbReference>
<dbReference type="RefSeq" id="WP_013150843.1">
    <property type="nucleotide sequence ID" value="NC_014209.1"/>
</dbReference>
<evidence type="ECO:0000313" key="10">
    <source>
        <dbReference type="Proteomes" id="UP000002064"/>
    </source>
</evidence>
<feature type="transmembrane region" description="Helical" evidence="7">
    <location>
        <begin position="47"/>
        <end position="66"/>
    </location>
</feature>
<feature type="domain" description="Major facilitator superfamily (MFS) profile" evidence="8">
    <location>
        <begin position="14"/>
        <end position="404"/>
    </location>
</feature>
<keyword evidence="5 7" id="KW-1133">Transmembrane helix</keyword>
<feature type="transmembrane region" description="Helical" evidence="7">
    <location>
        <begin position="105"/>
        <end position="131"/>
    </location>
</feature>
<dbReference type="InterPro" id="IPR011701">
    <property type="entry name" value="MFS"/>
</dbReference>
<dbReference type="InterPro" id="IPR020846">
    <property type="entry name" value="MFS_dom"/>
</dbReference>
<feature type="transmembrane region" description="Helical" evidence="7">
    <location>
        <begin position="315"/>
        <end position="337"/>
    </location>
</feature>
<reference evidence="9 10" key="1">
    <citation type="submission" date="2010-05" db="EMBL/GenBank/DDBJ databases">
        <title>Complete sequence of Thermoanaerobacter mathranii subsp. mathranii mathranii str. A3.</title>
        <authorList>
            <consortium name="US DOE Joint Genome Institute"/>
            <person name="Lucas S."/>
            <person name="Copeland A."/>
            <person name="Lapidus A."/>
            <person name="Cheng J.-F."/>
            <person name="Bruce D."/>
            <person name="Goodwin L."/>
            <person name="Pitluck S."/>
            <person name="Held B."/>
            <person name="Detter J.C."/>
            <person name="Han C."/>
            <person name="Tapia R."/>
            <person name="Land M."/>
            <person name="Hauser L."/>
            <person name="Kyrpides N."/>
            <person name="Mikhailova N."/>
            <person name="Zhou J."/>
            <person name="Hemme C."/>
            <person name="Woyke T."/>
        </authorList>
    </citation>
    <scope>NUCLEOTIDE SEQUENCE [LARGE SCALE GENOMIC DNA]</scope>
    <source>
        <strain evidence="9 10">A3</strain>
    </source>
</reference>
<dbReference type="InterPro" id="IPR050171">
    <property type="entry name" value="MFS_Transporters"/>
</dbReference>
<dbReference type="PROSITE" id="PS50850">
    <property type="entry name" value="MFS"/>
    <property type="match status" value="1"/>
</dbReference>
<evidence type="ECO:0000256" key="1">
    <source>
        <dbReference type="ARBA" id="ARBA00004651"/>
    </source>
</evidence>
<dbReference type="InterPro" id="IPR005829">
    <property type="entry name" value="Sugar_transporter_CS"/>
</dbReference>
<evidence type="ECO:0000256" key="3">
    <source>
        <dbReference type="ARBA" id="ARBA00022475"/>
    </source>
</evidence>
<proteinExistence type="predicted"/>
<accession>A0ABM5LSS4</accession>
<keyword evidence="4 7" id="KW-0812">Transmembrane</keyword>
<evidence type="ECO:0000256" key="2">
    <source>
        <dbReference type="ARBA" id="ARBA00022448"/>
    </source>
</evidence>
<comment type="subcellular location">
    <subcellularLocation>
        <location evidence="1">Cell membrane</location>
        <topology evidence="1">Multi-pass membrane protein</topology>
    </subcellularLocation>
</comment>
<dbReference type="Proteomes" id="UP000002064">
    <property type="component" value="Chromosome"/>
</dbReference>
<organism evidence="9 10">
    <name type="scientific">Thermoanaerobacter mathranii subsp. mathranii (strain DSM 11426 / CCUG 53645 / CIP 108742 / A3)</name>
    <dbReference type="NCBI Taxonomy" id="583358"/>
    <lineage>
        <taxon>Bacteria</taxon>
        <taxon>Bacillati</taxon>
        <taxon>Bacillota</taxon>
        <taxon>Clostridia</taxon>
        <taxon>Thermoanaerobacterales</taxon>
        <taxon>Thermoanaerobacteraceae</taxon>
        <taxon>Thermoanaerobacter</taxon>
    </lineage>
</organism>
<evidence type="ECO:0000259" key="8">
    <source>
        <dbReference type="PROSITE" id="PS50850"/>
    </source>
</evidence>
<evidence type="ECO:0000313" key="9">
    <source>
        <dbReference type="EMBL" id="ADH61666.1"/>
    </source>
</evidence>
<name>A0ABM5LSS4_THEM3</name>
<keyword evidence="3" id="KW-1003">Cell membrane</keyword>
<evidence type="ECO:0000256" key="7">
    <source>
        <dbReference type="SAM" id="Phobius"/>
    </source>
</evidence>
<protein>
    <submittedName>
        <fullName evidence="9">Major facilitator superfamily MFS_1</fullName>
    </submittedName>
</protein>
<evidence type="ECO:0000256" key="6">
    <source>
        <dbReference type="ARBA" id="ARBA00023136"/>
    </source>
</evidence>
<feature type="transmembrane region" description="Helical" evidence="7">
    <location>
        <begin position="290"/>
        <end position="309"/>
    </location>
</feature>
<dbReference type="Pfam" id="PF07690">
    <property type="entry name" value="MFS_1"/>
    <property type="match status" value="2"/>
</dbReference>
<dbReference type="PANTHER" id="PTHR23517">
    <property type="entry name" value="RESISTANCE PROTEIN MDTM, PUTATIVE-RELATED-RELATED"/>
    <property type="match status" value="1"/>
</dbReference>
<keyword evidence="10" id="KW-1185">Reference proteome</keyword>
<dbReference type="PROSITE" id="PS00216">
    <property type="entry name" value="SUGAR_TRANSPORT_1"/>
    <property type="match status" value="1"/>
</dbReference>
<feature type="transmembrane region" description="Helical" evidence="7">
    <location>
        <begin position="380"/>
        <end position="396"/>
    </location>
</feature>
<feature type="transmembrane region" description="Helical" evidence="7">
    <location>
        <begin position="7"/>
        <end position="27"/>
    </location>
</feature>
<keyword evidence="6 7" id="KW-0472">Membrane</keyword>
<evidence type="ECO:0000256" key="5">
    <source>
        <dbReference type="ARBA" id="ARBA00022989"/>
    </source>
</evidence>
<dbReference type="InterPro" id="IPR036259">
    <property type="entry name" value="MFS_trans_sf"/>
</dbReference>
<feature type="transmembrane region" description="Helical" evidence="7">
    <location>
        <begin position="220"/>
        <end position="241"/>
    </location>
</feature>
<keyword evidence="2" id="KW-0813">Transport</keyword>
<feature type="transmembrane region" description="Helical" evidence="7">
    <location>
        <begin position="78"/>
        <end position="99"/>
    </location>
</feature>
<feature type="transmembrane region" description="Helical" evidence="7">
    <location>
        <begin position="349"/>
        <end position="374"/>
    </location>
</feature>
<sequence length="416" mass="45327">MRKISYFSLLCKRNIAIMFLSNMAIGLMDGPMRWLLPLLLMEKARPFLVGLSFSIANLGDTVIALLGGQFSDRFGRKIMLVISSFFYTIGSLLLFIAFWQGSLNFIIIGMIATIFIYGLSGISSGSTLALITESISKEDAGKALSLVPFGGLMGRILGSSFIGILFRTKPVEALIAMTVFSAISILLRLQLKETLQLKSMGENISLIEHLKGTINAVKMLGSLCILSIVALIILNGLSLAICGNYYSPYLTENFGLDSAKIGVIFSLLGLIQLLLTPVAGIVVDRYDYGFLNGLILGNVLSGAFLLVFALTHLPFVAVLAMIISSGLGVFHSIGYDVMMAKISKNRFRATIYSGMMAVWNMMFILGPVVGSILYSSSPKLTFFVASALLLVTFIPIKKISIYFHNLVQAEKITHCR</sequence>
<gene>
    <name evidence="9" type="ordered locus">Tmath_1981</name>
</gene>